<dbReference type="EMBL" id="JAVHJM010000001">
    <property type="protein sequence ID" value="KAK6521741.1"/>
    <property type="molecule type" value="Genomic_DNA"/>
</dbReference>
<protein>
    <submittedName>
        <fullName evidence="1">Uncharacterized protein</fullName>
    </submittedName>
</protein>
<dbReference type="AlphaFoldDB" id="A0AAN8P3P8"/>
<accession>A0AAN8P3P8</accession>
<reference evidence="1 2" key="1">
    <citation type="submission" date="2019-10" db="EMBL/GenBank/DDBJ databases">
        <authorList>
            <person name="Palmer J.M."/>
        </authorList>
    </citation>
    <scope>NUCLEOTIDE SEQUENCE [LARGE SCALE GENOMIC DNA]</scope>
    <source>
        <strain evidence="1 2">TWF506</strain>
    </source>
</reference>
<name>A0AAN8P3P8_9PEZI</name>
<gene>
    <name evidence="1" type="ORF">TWF506_001944</name>
</gene>
<sequence>MAVGFTLGAVIKSDKTPATAIQTLARREDGDENRQIYYQYPVPLFINPIYFDNGSYTYGIDGDALWQAVVKAVQNADDFWRNRSNIFCTTFWKHDTQNKVLSQASIFCEGKISIQLINRRTGMSDGSPGSNVRVLCKDAVSIAVETVKAIKKNQHRAMESTNNDEKQRRLTTSVWSGDTSWSVDITSLRGECPPADDTIQNVDLSLARGDIQYIEPGDRKTLADVGSFPAPSNRGIILAAYGNETRSS</sequence>
<proteinExistence type="predicted"/>
<keyword evidence="2" id="KW-1185">Reference proteome</keyword>
<evidence type="ECO:0000313" key="2">
    <source>
        <dbReference type="Proteomes" id="UP001307849"/>
    </source>
</evidence>
<comment type="caution">
    <text evidence="1">The sequence shown here is derived from an EMBL/GenBank/DDBJ whole genome shotgun (WGS) entry which is preliminary data.</text>
</comment>
<evidence type="ECO:0000313" key="1">
    <source>
        <dbReference type="EMBL" id="KAK6521741.1"/>
    </source>
</evidence>
<organism evidence="1 2">
    <name type="scientific">Arthrobotrys conoides</name>
    <dbReference type="NCBI Taxonomy" id="74498"/>
    <lineage>
        <taxon>Eukaryota</taxon>
        <taxon>Fungi</taxon>
        <taxon>Dikarya</taxon>
        <taxon>Ascomycota</taxon>
        <taxon>Pezizomycotina</taxon>
        <taxon>Orbiliomycetes</taxon>
        <taxon>Orbiliales</taxon>
        <taxon>Orbiliaceae</taxon>
        <taxon>Arthrobotrys</taxon>
    </lineage>
</organism>
<dbReference type="Proteomes" id="UP001307849">
    <property type="component" value="Unassembled WGS sequence"/>
</dbReference>